<dbReference type="STRING" id="29435.SAMN05216588_108116"/>
<dbReference type="InterPro" id="IPR029058">
    <property type="entry name" value="AB_hydrolase_fold"/>
</dbReference>
<feature type="domain" description="AB hydrolase-1" evidence="1">
    <location>
        <begin position="6"/>
        <end position="224"/>
    </location>
</feature>
<dbReference type="RefSeq" id="WP_084305166.1">
    <property type="nucleotide sequence ID" value="NZ_FNDG01000008.1"/>
</dbReference>
<evidence type="ECO:0000259" key="1">
    <source>
        <dbReference type="Pfam" id="PF12697"/>
    </source>
</evidence>
<evidence type="ECO:0000313" key="2">
    <source>
        <dbReference type="EMBL" id="SDH87455.1"/>
    </source>
</evidence>
<protein>
    <submittedName>
        <fullName evidence="2">Pimeloyl-[acyl-carrier protein] methyl ester esterase</fullName>
    </submittedName>
</protein>
<dbReference type="Proteomes" id="UP000198606">
    <property type="component" value="Unassembled WGS sequence"/>
</dbReference>
<gene>
    <name evidence="2" type="ORF">SAMN05216588_108116</name>
</gene>
<dbReference type="Pfam" id="PF12697">
    <property type="entry name" value="Abhydrolase_6"/>
    <property type="match status" value="1"/>
</dbReference>
<dbReference type="SUPFAM" id="SSF53474">
    <property type="entry name" value="alpha/beta-Hydrolases"/>
    <property type="match status" value="1"/>
</dbReference>
<dbReference type="InterPro" id="IPR000073">
    <property type="entry name" value="AB_hydrolase_1"/>
</dbReference>
<evidence type="ECO:0000313" key="3">
    <source>
        <dbReference type="Proteomes" id="UP000198606"/>
    </source>
</evidence>
<organism evidence="2 3">
    <name type="scientific">Phytopseudomonas flavescens</name>
    <dbReference type="NCBI Taxonomy" id="29435"/>
    <lineage>
        <taxon>Bacteria</taxon>
        <taxon>Pseudomonadati</taxon>
        <taxon>Pseudomonadota</taxon>
        <taxon>Gammaproteobacteria</taxon>
        <taxon>Pseudomonadales</taxon>
        <taxon>Pseudomonadaceae</taxon>
        <taxon>Phytopseudomonas</taxon>
    </lineage>
</organism>
<dbReference type="PROSITE" id="PS51257">
    <property type="entry name" value="PROKAR_LIPOPROTEIN"/>
    <property type="match status" value="1"/>
</dbReference>
<reference evidence="2 3" key="1">
    <citation type="submission" date="2016-10" db="EMBL/GenBank/DDBJ databases">
        <authorList>
            <person name="de Groot N.N."/>
        </authorList>
    </citation>
    <scope>NUCLEOTIDE SEQUENCE [LARGE SCALE GENOMIC DNA]</scope>
    <source>
        <strain evidence="2 3">LMG 18387</strain>
    </source>
</reference>
<dbReference type="Gene3D" id="3.40.50.1820">
    <property type="entry name" value="alpha/beta hydrolase"/>
    <property type="match status" value="1"/>
</dbReference>
<dbReference type="AlphaFoldDB" id="A0A1G8FZB7"/>
<accession>A0A1G8FZB7</accession>
<dbReference type="EMBL" id="FNDG01000008">
    <property type="protein sequence ID" value="SDH87455.1"/>
    <property type="molecule type" value="Genomic_DNA"/>
</dbReference>
<proteinExistence type="predicted"/>
<sequence>MVERLILLPGWGLGCAPLQPLVDALGPGLQVDIEPLPLLEHGQLEWCLDRLDERLPRGAWLGGWSLGGMLACLLAARRATDCPGLLTLASNASFVTRDDWPAAMPVSTFEAFYSSYRQHPTATLKRFAMLCSQGATDARGLSRTLLAQAGGDSLAGLDLLATLDTRSALSQFEGPQLHLFASADALVPAGAAAAVQAVQPAAAVRSVEGASHAVVMERPGQVAALLLGFMEAQRGRAA</sequence>
<name>A0A1G8FZB7_9GAMM</name>